<feature type="non-terminal residue" evidence="1">
    <location>
        <position position="115"/>
    </location>
</feature>
<keyword evidence="2" id="KW-1185">Reference proteome</keyword>
<dbReference type="AlphaFoldDB" id="A0AAV5WW27"/>
<organism evidence="1 2">
    <name type="scientific">Pristionchus fissidentatus</name>
    <dbReference type="NCBI Taxonomy" id="1538716"/>
    <lineage>
        <taxon>Eukaryota</taxon>
        <taxon>Metazoa</taxon>
        <taxon>Ecdysozoa</taxon>
        <taxon>Nematoda</taxon>
        <taxon>Chromadorea</taxon>
        <taxon>Rhabditida</taxon>
        <taxon>Rhabditina</taxon>
        <taxon>Diplogasteromorpha</taxon>
        <taxon>Diplogasteroidea</taxon>
        <taxon>Neodiplogasteridae</taxon>
        <taxon>Pristionchus</taxon>
    </lineage>
</organism>
<sequence length="115" mass="12533">FMNSSKTREIFQSLPPVALTYTALRTDFLSSTHQSKPLNHYWSEDIARLANAFIGEESSRNVDSSTAPPEARSLFLLCEVLNSDACGAGKANSSPDHVLQVMQSDISATEAVNDL</sequence>
<gene>
    <name evidence="1" type="ORF">PFISCL1PPCAC_27868</name>
</gene>
<reference evidence="1" key="1">
    <citation type="submission" date="2023-10" db="EMBL/GenBank/DDBJ databases">
        <title>Genome assembly of Pristionchus species.</title>
        <authorList>
            <person name="Yoshida K."/>
            <person name="Sommer R.J."/>
        </authorList>
    </citation>
    <scope>NUCLEOTIDE SEQUENCE</scope>
    <source>
        <strain evidence="1">RS5133</strain>
    </source>
</reference>
<evidence type="ECO:0000313" key="2">
    <source>
        <dbReference type="Proteomes" id="UP001432322"/>
    </source>
</evidence>
<comment type="caution">
    <text evidence="1">The sequence shown here is derived from an EMBL/GenBank/DDBJ whole genome shotgun (WGS) entry which is preliminary data.</text>
</comment>
<protein>
    <submittedName>
        <fullName evidence="1">Uncharacterized protein</fullName>
    </submittedName>
</protein>
<evidence type="ECO:0000313" key="1">
    <source>
        <dbReference type="EMBL" id="GMT36571.1"/>
    </source>
</evidence>
<accession>A0AAV5WW27</accession>
<dbReference type="Proteomes" id="UP001432322">
    <property type="component" value="Unassembled WGS sequence"/>
</dbReference>
<name>A0AAV5WW27_9BILA</name>
<proteinExistence type="predicted"/>
<feature type="non-terminal residue" evidence="1">
    <location>
        <position position="1"/>
    </location>
</feature>
<dbReference type="EMBL" id="BTSY01000007">
    <property type="protein sequence ID" value="GMT36571.1"/>
    <property type="molecule type" value="Genomic_DNA"/>
</dbReference>